<feature type="domain" description="Solute-binding protein family 5" evidence="4">
    <location>
        <begin position="92"/>
        <end position="450"/>
    </location>
</feature>
<organism evidence="5 6">
    <name type="scientific">Haladaptatus litoreus</name>
    <dbReference type="NCBI Taxonomy" id="553468"/>
    <lineage>
        <taxon>Archaea</taxon>
        <taxon>Methanobacteriati</taxon>
        <taxon>Methanobacteriota</taxon>
        <taxon>Stenosarchaea group</taxon>
        <taxon>Halobacteria</taxon>
        <taxon>Halobacteriales</taxon>
        <taxon>Haladaptataceae</taxon>
        <taxon>Haladaptatus</taxon>
    </lineage>
</organism>
<dbReference type="Gene3D" id="3.90.76.10">
    <property type="entry name" value="Dipeptide-binding Protein, Domain 1"/>
    <property type="match status" value="1"/>
</dbReference>
<dbReference type="GO" id="GO:0043190">
    <property type="term" value="C:ATP-binding cassette (ABC) transporter complex"/>
    <property type="evidence" value="ECO:0007669"/>
    <property type="project" value="InterPro"/>
</dbReference>
<evidence type="ECO:0000256" key="2">
    <source>
        <dbReference type="ARBA" id="ARBA00022448"/>
    </source>
</evidence>
<keyword evidence="6" id="KW-1185">Reference proteome</keyword>
<dbReference type="OrthoDB" id="37176at2157"/>
<dbReference type="InterPro" id="IPR030678">
    <property type="entry name" value="Peptide/Ni-bd"/>
</dbReference>
<dbReference type="EMBL" id="FTNO01000001">
    <property type="protein sequence ID" value="SIQ86532.1"/>
    <property type="molecule type" value="Genomic_DNA"/>
</dbReference>
<dbReference type="RefSeq" id="WP_076427862.1">
    <property type="nucleotide sequence ID" value="NZ_FTNO01000001.1"/>
</dbReference>
<evidence type="ECO:0000313" key="6">
    <source>
        <dbReference type="Proteomes" id="UP000186914"/>
    </source>
</evidence>
<dbReference type="PANTHER" id="PTHR30290">
    <property type="entry name" value="PERIPLASMIC BINDING COMPONENT OF ABC TRANSPORTER"/>
    <property type="match status" value="1"/>
</dbReference>
<evidence type="ECO:0000256" key="1">
    <source>
        <dbReference type="ARBA" id="ARBA00005695"/>
    </source>
</evidence>
<keyword evidence="3" id="KW-0732">Signal</keyword>
<reference evidence="6" key="1">
    <citation type="submission" date="2017-01" db="EMBL/GenBank/DDBJ databases">
        <authorList>
            <person name="Varghese N."/>
            <person name="Submissions S."/>
        </authorList>
    </citation>
    <scope>NUCLEOTIDE SEQUENCE [LARGE SCALE GENOMIC DNA]</scope>
    <source>
        <strain evidence="6">CGMCC 1.7737</strain>
    </source>
</reference>
<dbReference type="GO" id="GO:0042597">
    <property type="term" value="C:periplasmic space"/>
    <property type="evidence" value="ECO:0007669"/>
    <property type="project" value="UniProtKB-ARBA"/>
</dbReference>
<dbReference type="InterPro" id="IPR006311">
    <property type="entry name" value="TAT_signal"/>
</dbReference>
<dbReference type="SUPFAM" id="SSF53850">
    <property type="entry name" value="Periplasmic binding protein-like II"/>
    <property type="match status" value="1"/>
</dbReference>
<dbReference type="PANTHER" id="PTHR30290:SF9">
    <property type="entry name" value="OLIGOPEPTIDE-BINDING PROTEIN APPA"/>
    <property type="match status" value="1"/>
</dbReference>
<dbReference type="PROSITE" id="PS51318">
    <property type="entry name" value="TAT"/>
    <property type="match status" value="1"/>
</dbReference>
<keyword evidence="2" id="KW-0813">Transport</keyword>
<protein>
    <submittedName>
        <fullName evidence="5">Peptide/nickel transport system substrate-binding protein</fullName>
    </submittedName>
</protein>
<dbReference type="Pfam" id="PF00496">
    <property type="entry name" value="SBP_bac_5"/>
    <property type="match status" value="1"/>
</dbReference>
<dbReference type="Gene3D" id="3.10.105.10">
    <property type="entry name" value="Dipeptide-binding Protein, Domain 3"/>
    <property type="match status" value="1"/>
</dbReference>
<dbReference type="Proteomes" id="UP000186914">
    <property type="component" value="Unassembled WGS sequence"/>
</dbReference>
<accession>A0A1N6W936</accession>
<dbReference type="AlphaFoldDB" id="A0A1N6W936"/>
<dbReference type="InterPro" id="IPR039424">
    <property type="entry name" value="SBP_5"/>
</dbReference>
<name>A0A1N6W936_9EURY</name>
<evidence type="ECO:0000313" key="5">
    <source>
        <dbReference type="EMBL" id="SIQ86532.1"/>
    </source>
</evidence>
<dbReference type="GO" id="GO:0015833">
    <property type="term" value="P:peptide transport"/>
    <property type="evidence" value="ECO:0007669"/>
    <property type="project" value="TreeGrafter"/>
</dbReference>
<evidence type="ECO:0000259" key="4">
    <source>
        <dbReference type="Pfam" id="PF00496"/>
    </source>
</evidence>
<sequence>MTEHDKTPDSLKRRRLLQGLGGVGIAALAGCAGSDQSNSGGGNQQSNSGGTLTLAQVKSPLEFDPIVLNDVPSTQVADRVFEGLYTYDSGINVVPHLATGEPEVKNNGQTYIVEMQEGIQFQNGDSMTFEDVKYSFEAPVKEETENASEVSMIQNISKAGNRRVKFDLKYPYGPFMNALTRPIVPKSVRENNKQKFNKQNPVGSGPFQFDEWQEGNFARVTRWDDYWGEPMPNLGEIEFRPVEEPTTRLTSLQTNESDVIEEIPPKLWQQVQSMNNASIESVIGMGYFYLAFNCQNGPTTDPQVREAIDYCFDMDQAVSNFVEPSGVRQYSPLPEQIAKKWGMPLNKWKNIAHGKDIDQAKTMLDDADSVPNNWNANIIVPPDDKREQLGVTVANGLKEAGYNANVQRLDWGAFLDQYVSGDPNDYNMYTLGWSGTPDPDAFTYYFFTKEAHGTTDGTFYNGVNQQINQARRSANRQERKRLYREAITQVLEDRAHIPAYNLKNSYGMKQNVNGFESHPVSSFVVSTDYTNASIGSQ</sequence>
<dbReference type="Gene3D" id="3.40.190.10">
    <property type="entry name" value="Periplasmic binding protein-like II"/>
    <property type="match status" value="1"/>
</dbReference>
<evidence type="ECO:0000256" key="3">
    <source>
        <dbReference type="ARBA" id="ARBA00022729"/>
    </source>
</evidence>
<dbReference type="CDD" id="cd00995">
    <property type="entry name" value="PBP2_NikA_DppA_OppA_like"/>
    <property type="match status" value="1"/>
</dbReference>
<comment type="similarity">
    <text evidence="1">Belongs to the bacterial solute-binding protein 5 family.</text>
</comment>
<dbReference type="PIRSF" id="PIRSF002741">
    <property type="entry name" value="MppA"/>
    <property type="match status" value="1"/>
</dbReference>
<dbReference type="PROSITE" id="PS51257">
    <property type="entry name" value="PROKAR_LIPOPROTEIN"/>
    <property type="match status" value="1"/>
</dbReference>
<proteinExistence type="inferred from homology"/>
<gene>
    <name evidence="5" type="ORF">SAMN05421858_0639</name>
</gene>
<dbReference type="GO" id="GO:1904680">
    <property type="term" value="F:peptide transmembrane transporter activity"/>
    <property type="evidence" value="ECO:0007669"/>
    <property type="project" value="TreeGrafter"/>
</dbReference>
<dbReference type="InterPro" id="IPR000914">
    <property type="entry name" value="SBP_5_dom"/>
</dbReference>